<reference evidence="1" key="2">
    <citation type="journal article" date="2022" name="New Phytol.">
        <title>Evolutionary transition to the ectomycorrhizal habit in the genomes of a hyperdiverse lineage of mushroom-forming fungi.</title>
        <authorList>
            <person name="Looney B."/>
            <person name="Miyauchi S."/>
            <person name="Morin E."/>
            <person name="Drula E."/>
            <person name="Courty P.E."/>
            <person name="Kohler A."/>
            <person name="Kuo A."/>
            <person name="LaButti K."/>
            <person name="Pangilinan J."/>
            <person name="Lipzen A."/>
            <person name="Riley R."/>
            <person name="Andreopoulos W."/>
            <person name="He G."/>
            <person name="Johnson J."/>
            <person name="Nolan M."/>
            <person name="Tritt A."/>
            <person name="Barry K.W."/>
            <person name="Grigoriev I.V."/>
            <person name="Nagy L.G."/>
            <person name="Hibbett D."/>
            <person name="Henrissat B."/>
            <person name="Matheny P.B."/>
            <person name="Labbe J."/>
            <person name="Martin F.M."/>
        </authorList>
    </citation>
    <scope>NUCLEOTIDE SEQUENCE</scope>
    <source>
        <strain evidence="1">HHB10654</strain>
    </source>
</reference>
<sequence>MVKVIRLLRGLPTTDTRDLNLPNPHQLGSSHGRRVHDIEFCLDFIRGKCKDGCCARLHTPPILLLQILTEPLLKAATTNSPDPGTNCNATTAIPLAVTCHDPPKVKFPSGSTRLSNPQNGVRLGDTHHLPHTVNTHNNAHSRPRDVILKPPTSGGPLRVRGTSVDFPLSDPHTVSGGFLSDLEQPQKKVS</sequence>
<keyword evidence="2" id="KW-1185">Reference proteome</keyword>
<comment type="caution">
    <text evidence="1">The sequence shown here is derived from an EMBL/GenBank/DDBJ whole genome shotgun (WGS) entry which is preliminary data.</text>
</comment>
<name>A0ACB8T9F0_9AGAM</name>
<dbReference type="Proteomes" id="UP000814140">
    <property type="component" value="Unassembled WGS sequence"/>
</dbReference>
<evidence type="ECO:0000313" key="1">
    <source>
        <dbReference type="EMBL" id="KAI0064793.1"/>
    </source>
</evidence>
<reference evidence="1" key="1">
    <citation type="submission" date="2021-03" db="EMBL/GenBank/DDBJ databases">
        <authorList>
            <consortium name="DOE Joint Genome Institute"/>
            <person name="Ahrendt S."/>
            <person name="Looney B.P."/>
            <person name="Miyauchi S."/>
            <person name="Morin E."/>
            <person name="Drula E."/>
            <person name="Courty P.E."/>
            <person name="Chicoki N."/>
            <person name="Fauchery L."/>
            <person name="Kohler A."/>
            <person name="Kuo A."/>
            <person name="Labutti K."/>
            <person name="Pangilinan J."/>
            <person name="Lipzen A."/>
            <person name="Riley R."/>
            <person name="Andreopoulos W."/>
            <person name="He G."/>
            <person name="Johnson J."/>
            <person name="Barry K.W."/>
            <person name="Grigoriev I.V."/>
            <person name="Nagy L."/>
            <person name="Hibbett D."/>
            <person name="Henrissat B."/>
            <person name="Matheny P.B."/>
            <person name="Labbe J."/>
            <person name="Martin F."/>
        </authorList>
    </citation>
    <scope>NUCLEOTIDE SEQUENCE</scope>
    <source>
        <strain evidence="1">HHB10654</strain>
    </source>
</reference>
<proteinExistence type="predicted"/>
<accession>A0ACB8T9F0</accession>
<organism evidence="1 2">
    <name type="scientific">Artomyces pyxidatus</name>
    <dbReference type="NCBI Taxonomy" id="48021"/>
    <lineage>
        <taxon>Eukaryota</taxon>
        <taxon>Fungi</taxon>
        <taxon>Dikarya</taxon>
        <taxon>Basidiomycota</taxon>
        <taxon>Agaricomycotina</taxon>
        <taxon>Agaricomycetes</taxon>
        <taxon>Russulales</taxon>
        <taxon>Auriscalpiaceae</taxon>
        <taxon>Artomyces</taxon>
    </lineage>
</organism>
<protein>
    <submittedName>
        <fullName evidence="1">Uncharacterized protein</fullName>
    </submittedName>
</protein>
<gene>
    <name evidence="1" type="ORF">BV25DRAFT_189076</name>
</gene>
<evidence type="ECO:0000313" key="2">
    <source>
        <dbReference type="Proteomes" id="UP000814140"/>
    </source>
</evidence>
<dbReference type="EMBL" id="MU277197">
    <property type="protein sequence ID" value="KAI0064793.1"/>
    <property type="molecule type" value="Genomic_DNA"/>
</dbReference>